<comment type="caution">
    <text evidence="3">The sequence shown here is derived from an EMBL/GenBank/DDBJ whole genome shotgun (WGS) entry which is preliminary data.</text>
</comment>
<dbReference type="NCBIfam" id="TIGR03891">
    <property type="entry name" value="thiopep_ocin"/>
    <property type="match status" value="1"/>
</dbReference>
<organism evidence="3 4">
    <name type="scientific">Pedobacter cryoconitis</name>
    <dbReference type="NCBI Taxonomy" id="188932"/>
    <lineage>
        <taxon>Bacteria</taxon>
        <taxon>Pseudomonadati</taxon>
        <taxon>Bacteroidota</taxon>
        <taxon>Sphingobacteriia</taxon>
        <taxon>Sphingobacteriales</taxon>
        <taxon>Sphingobacteriaceae</taxon>
        <taxon>Pedobacter</taxon>
    </lineage>
</organism>
<proteinExistence type="predicted"/>
<name>A0A7X0J312_9SPHI</name>
<evidence type="ECO:0000313" key="3">
    <source>
        <dbReference type="EMBL" id="MBB6500143.1"/>
    </source>
</evidence>
<feature type="domain" description="Lantibiotic dehydratase N-terminal" evidence="1">
    <location>
        <begin position="250"/>
        <end position="606"/>
    </location>
</feature>
<dbReference type="InterPro" id="IPR006827">
    <property type="entry name" value="Lant_deHydtase_N"/>
</dbReference>
<dbReference type="Proteomes" id="UP000521017">
    <property type="component" value="Unassembled WGS sequence"/>
</dbReference>
<evidence type="ECO:0000313" key="4">
    <source>
        <dbReference type="Proteomes" id="UP000521017"/>
    </source>
</evidence>
<dbReference type="EMBL" id="JACHCC010000005">
    <property type="protein sequence ID" value="MBB6500143.1"/>
    <property type="molecule type" value="Genomic_DNA"/>
</dbReference>
<sequence>MKLTLSPVSISRTPVFSYQEDIHIVWDELKNYIHESSPSFYEMIRGTECSDLSTLDPKIRFTIWKYFNRAKYRATPFGNFAAFSIIPVNNETNNDPVTLSKKHISHRFVNWQEKENFNFDSEWLFHRADFLMANTTAYKGGDDLRYINIENGSFELSAIEVEETTLSTLDFCRTKRTVEETRRFLRKEHKLSLAMSNYFLEQLVDLQLLITDFQPNIIGHDYFDRIGYAHRDKIDDYIIAERKRIKGQLSERRLQVLTELTEFLATHTPASQMTSLDDFRQKFVKKFEQKEVPLQIAMDPEIGVGYGSTTLNKEEDLLVHELQGYRRSVQNENHNLSYTALHQFILNQMMQQKTIQLTDFKAPPTLSQLPVANTISILLQATEEHLIVEYFGGCTANSLLGRFTMASDEITSLGRGFVQTEQEANPDILFFDIAYQIEKHADNINRRKAIYKYELPILSWPQSQHVLDLDDIMLSVKGNELILHSVKYGKRIIPKLASAYNYARSDLAVYRFLSDLQHQGLRSYLGLKLDTIFPGLLHYQRIQYKNVILSPEKWLVPESVCAGTAIDQSLKALHDWLKHINLDKPFKCGVNDQTLVFDMNAEEDRHSFLLFCRNKKDLYIEEAFIPKLPQAVDENNAPYLPEFIVNLQHKNQLYFPYPLAGSWNKEEHFSDLFLPGTEWLYFEIYCHASKCNSILQLINRQFISPSRKQLKNWFFIRYNDPSYHIRLRLQLRKITDGQELTTSLSDLLAPYIRTGIIADLQVKIYRQETERYGLKRITLAEKNFGIDSDYVLSVITKPVKANDLYILSMMLMENVLHGMELTLQEQAKFAEQMHGNFSAEFKILPEGLKKINLSFKDFNYDSLSIYRDKLLQKRALQTERSFLTALASCPETKKYSLLADLFHMHVNRIFHDDQRMHEMIIYNYLTKRIKMKIGRLHNQNLVNQEKEAQASV</sequence>
<dbReference type="RefSeq" id="WP_184624854.1">
    <property type="nucleotide sequence ID" value="NZ_JACHCC010000005.1"/>
</dbReference>
<dbReference type="InterPro" id="IPR023809">
    <property type="entry name" value="Thiopep_bacteriocin_synth_dom"/>
</dbReference>
<dbReference type="AlphaFoldDB" id="A0A7X0J312"/>
<evidence type="ECO:0000259" key="2">
    <source>
        <dbReference type="Pfam" id="PF14028"/>
    </source>
</evidence>
<feature type="domain" description="Lantibiotic dehydratase N-terminal" evidence="1">
    <location>
        <begin position="33"/>
        <end position="225"/>
    </location>
</feature>
<gene>
    <name evidence="3" type="ORF">HDF25_002287</name>
</gene>
<reference evidence="3 4" key="1">
    <citation type="submission" date="2020-08" db="EMBL/GenBank/DDBJ databases">
        <title>Genomic Encyclopedia of Type Strains, Phase IV (KMG-V): Genome sequencing to study the core and pangenomes of soil and plant-associated prokaryotes.</title>
        <authorList>
            <person name="Whitman W."/>
        </authorList>
    </citation>
    <scope>NUCLEOTIDE SEQUENCE [LARGE SCALE GENOMIC DNA]</scope>
    <source>
        <strain evidence="3 4">M2T3</strain>
    </source>
</reference>
<accession>A0A7X0J312</accession>
<protein>
    <submittedName>
        <fullName evidence="3">Thiopeptide-type bacteriocin biosynthesis protein</fullName>
    </submittedName>
</protein>
<dbReference type="Pfam" id="PF14028">
    <property type="entry name" value="Lant_dehydr_C"/>
    <property type="match status" value="1"/>
</dbReference>
<evidence type="ECO:0000259" key="1">
    <source>
        <dbReference type="Pfam" id="PF04738"/>
    </source>
</evidence>
<feature type="domain" description="Thiopeptide-type bacteriocin biosynthesis" evidence="2">
    <location>
        <begin position="679"/>
        <end position="927"/>
    </location>
</feature>
<dbReference type="Pfam" id="PF04738">
    <property type="entry name" value="Lant_dehydr_N"/>
    <property type="match status" value="2"/>
</dbReference>